<dbReference type="GeneID" id="17356345"/>
<dbReference type="PROSITE" id="PS50089">
    <property type="entry name" value="ZF_RING_2"/>
    <property type="match status" value="1"/>
</dbReference>
<feature type="compositionally biased region" description="Low complexity" evidence="9">
    <location>
        <begin position="520"/>
        <end position="542"/>
    </location>
</feature>
<feature type="compositionally biased region" description="Polar residues" evidence="9">
    <location>
        <begin position="452"/>
        <end position="465"/>
    </location>
</feature>
<dbReference type="Gene3D" id="3.50.30.30">
    <property type="match status" value="2"/>
</dbReference>
<dbReference type="KEGG" id="cvr:CHLNCDRAFT_51582"/>
<sequence length="581" mass="59766">MKRLGCGLLAAGVLLACSLLLPSCSAMVVMQTGNFSLEFPSLPADFGPPIPAEGVSGLLLVAQPEDACSELTPPEKAGAPWVALIARSQQKDGCTFDIKASLFAWEGTRRWGGWFGCAAPASRLLVAHAEAAGAVAAVIYDDVFEPLILMAKDPRHPDPFIPSAFVTQKSGILMKRLMVDGSTVVTLTPLSEALWLSMVMSAAAGFLAVNVVLGALWIIRRQHGGIVAGGGPGMRPQPRQGMTASEIRTLPVVVYEEPATAAGSAGAGDGSGSGRAPAPGGELEEAEEGQEQRQQLAGGSDSGSDSGRRGGGTRRVCAICLENYSHGDKLRVLPCQHRYHSCCIDQWLSSRRPVCPVCKADAHAAAGSLLESEGEEEGGGGPGPGPGADLEAGRLPQRSRRRRRRRSGAATFLLGRLGTGWAALRAQFLGVPAAEGGGAAGVAAGAGEVAEQRQQLLDGSRTSSPSPIPAPAGQQQQRQQHQHQHQPESAATLANFPAFFPARAAGGGVESEIVPADAPDAAQPAAGAIGAADAAADAAARPPQLPSFATDSAASSPRGGPRSHLVQSDSTEGSETESELE</sequence>
<dbReference type="PANTHER" id="PTHR47168">
    <property type="entry name" value="RING ZINC FINGER DOMAIN SUPERFAMILY PROTEIN-RELATED"/>
    <property type="match status" value="1"/>
</dbReference>
<evidence type="ECO:0000256" key="5">
    <source>
        <dbReference type="ARBA" id="ARBA00022833"/>
    </source>
</evidence>
<feature type="region of interest" description="Disordered" evidence="9">
    <location>
        <begin position="369"/>
        <end position="407"/>
    </location>
</feature>
<evidence type="ECO:0000313" key="13">
    <source>
        <dbReference type="Proteomes" id="UP000008141"/>
    </source>
</evidence>
<keyword evidence="7" id="KW-0472">Membrane</keyword>
<keyword evidence="2" id="KW-0812">Transmembrane</keyword>
<dbReference type="InParanoid" id="E1ZCE9"/>
<evidence type="ECO:0000256" key="10">
    <source>
        <dbReference type="SAM" id="SignalP"/>
    </source>
</evidence>
<proteinExistence type="predicted"/>
<feature type="domain" description="RING-type" evidence="11">
    <location>
        <begin position="317"/>
        <end position="359"/>
    </location>
</feature>
<feature type="compositionally biased region" description="Acidic residues" evidence="9">
    <location>
        <begin position="572"/>
        <end position="581"/>
    </location>
</feature>
<dbReference type="InterPro" id="IPR051653">
    <property type="entry name" value="E3_ligase_sorting_rcpt"/>
</dbReference>
<evidence type="ECO:0000259" key="11">
    <source>
        <dbReference type="PROSITE" id="PS50089"/>
    </source>
</evidence>
<evidence type="ECO:0000256" key="7">
    <source>
        <dbReference type="ARBA" id="ARBA00023136"/>
    </source>
</evidence>
<dbReference type="PROSITE" id="PS51257">
    <property type="entry name" value="PROKAR_LIPOPROTEIN"/>
    <property type="match status" value="1"/>
</dbReference>
<evidence type="ECO:0000256" key="2">
    <source>
        <dbReference type="ARBA" id="ARBA00022692"/>
    </source>
</evidence>
<reference evidence="12 13" key="1">
    <citation type="journal article" date="2010" name="Plant Cell">
        <title>The Chlorella variabilis NC64A genome reveals adaptation to photosymbiosis, coevolution with viruses, and cryptic sex.</title>
        <authorList>
            <person name="Blanc G."/>
            <person name="Duncan G."/>
            <person name="Agarkova I."/>
            <person name="Borodovsky M."/>
            <person name="Gurnon J."/>
            <person name="Kuo A."/>
            <person name="Lindquist E."/>
            <person name="Lucas S."/>
            <person name="Pangilinan J."/>
            <person name="Polle J."/>
            <person name="Salamov A."/>
            <person name="Terry A."/>
            <person name="Yamada T."/>
            <person name="Dunigan D.D."/>
            <person name="Grigoriev I.V."/>
            <person name="Claverie J.M."/>
            <person name="Van Etten J.L."/>
        </authorList>
    </citation>
    <scope>NUCLEOTIDE SEQUENCE [LARGE SCALE GENOMIC DNA]</scope>
    <source>
        <strain evidence="12 13">NC64A</strain>
    </source>
</reference>
<dbReference type="OrthoDB" id="8062037at2759"/>
<keyword evidence="3" id="KW-0479">Metal-binding</keyword>
<feature type="region of interest" description="Disordered" evidence="9">
    <location>
        <begin position="452"/>
        <end position="489"/>
    </location>
</feature>
<dbReference type="RefSeq" id="XP_005848694.1">
    <property type="nucleotide sequence ID" value="XM_005848632.1"/>
</dbReference>
<name>E1ZCE9_CHLVA</name>
<keyword evidence="13" id="KW-1185">Reference proteome</keyword>
<feature type="compositionally biased region" description="Basic residues" evidence="9">
    <location>
        <begin position="397"/>
        <end position="407"/>
    </location>
</feature>
<evidence type="ECO:0000256" key="6">
    <source>
        <dbReference type="ARBA" id="ARBA00022989"/>
    </source>
</evidence>
<feature type="region of interest" description="Disordered" evidence="9">
    <location>
        <begin position="261"/>
        <end position="311"/>
    </location>
</feature>
<dbReference type="GO" id="GO:0016020">
    <property type="term" value="C:membrane"/>
    <property type="evidence" value="ECO:0007669"/>
    <property type="project" value="UniProtKB-SubCell"/>
</dbReference>
<dbReference type="InterPro" id="IPR013083">
    <property type="entry name" value="Znf_RING/FYVE/PHD"/>
</dbReference>
<dbReference type="InterPro" id="IPR003137">
    <property type="entry name" value="PA_domain"/>
</dbReference>
<evidence type="ECO:0000256" key="3">
    <source>
        <dbReference type="ARBA" id="ARBA00022723"/>
    </source>
</evidence>
<feature type="compositionally biased region" description="Low complexity" evidence="9">
    <location>
        <begin position="292"/>
        <end position="305"/>
    </location>
</feature>
<evidence type="ECO:0000313" key="12">
    <source>
        <dbReference type="EMBL" id="EFN56592.1"/>
    </source>
</evidence>
<keyword evidence="5" id="KW-0862">Zinc</keyword>
<protein>
    <recommendedName>
        <fullName evidence="11">RING-type domain-containing protein</fullName>
    </recommendedName>
</protein>
<gene>
    <name evidence="12" type="ORF">CHLNCDRAFT_51582</name>
</gene>
<dbReference type="Pfam" id="PF13639">
    <property type="entry name" value="zf-RING_2"/>
    <property type="match status" value="1"/>
</dbReference>
<dbReference type="FunCoup" id="E1ZCE9">
    <property type="interactions" value="1750"/>
</dbReference>
<dbReference type="SUPFAM" id="SSF57850">
    <property type="entry name" value="RING/U-box"/>
    <property type="match status" value="1"/>
</dbReference>
<dbReference type="Gene3D" id="3.30.40.10">
    <property type="entry name" value="Zinc/RING finger domain, C3HC4 (zinc finger)"/>
    <property type="match status" value="1"/>
</dbReference>
<evidence type="ECO:0000256" key="8">
    <source>
        <dbReference type="PROSITE-ProRule" id="PRU00175"/>
    </source>
</evidence>
<dbReference type="InterPro" id="IPR001841">
    <property type="entry name" value="Znf_RING"/>
</dbReference>
<dbReference type="EMBL" id="GL433841">
    <property type="protein sequence ID" value="EFN56592.1"/>
    <property type="molecule type" value="Genomic_DNA"/>
</dbReference>
<dbReference type="Pfam" id="PF02225">
    <property type="entry name" value="PA"/>
    <property type="match status" value="1"/>
</dbReference>
<dbReference type="PANTHER" id="PTHR47168:SF1">
    <property type="entry name" value="OS02G0798600 PROTEIN"/>
    <property type="match status" value="1"/>
</dbReference>
<dbReference type="GO" id="GO:0008270">
    <property type="term" value="F:zinc ion binding"/>
    <property type="evidence" value="ECO:0007669"/>
    <property type="project" value="UniProtKB-KW"/>
</dbReference>
<comment type="subcellular location">
    <subcellularLocation>
        <location evidence="1">Membrane</location>
        <topology evidence="1">Single-pass membrane protein</topology>
    </subcellularLocation>
</comment>
<accession>E1ZCE9</accession>
<dbReference type="eggNOG" id="KOG4628">
    <property type="taxonomic scope" value="Eukaryota"/>
</dbReference>
<evidence type="ECO:0000256" key="4">
    <source>
        <dbReference type="ARBA" id="ARBA00022771"/>
    </source>
</evidence>
<feature type="region of interest" description="Disordered" evidence="9">
    <location>
        <begin position="520"/>
        <end position="581"/>
    </location>
</feature>
<keyword evidence="10" id="KW-0732">Signal</keyword>
<dbReference type="Proteomes" id="UP000008141">
    <property type="component" value="Unassembled WGS sequence"/>
</dbReference>
<feature type="chain" id="PRO_5003156078" description="RING-type domain-containing protein" evidence="10">
    <location>
        <begin position="27"/>
        <end position="581"/>
    </location>
</feature>
<feature type="signal peptide" evidence="10">
    <location>
        <begin position="1"/>
        <end position="26"/>
    </location>
</feature>
<dbReference type="SMART" id="SM00184">
    <property type="entry name" value="RING"/>
    <property type="match status" value="1"/>
</dbReference>
<evidence type="ECO:0000256" key="9">
    <source>
        <dbReference type="SAM" id="MobiDB-lite"/>
    </source>
</evidence>
<evidence type="ECO:0000256" key="1">
    <source>
        <dbReference type="ARBA" id="ARBA00004167"/>
    </source>
</evidence>
<keyword evidence="6" id="KW-1133">Transmembrane helix</keyword>
<organism evidence="13">
    <name type="scientific">Chlorella variabilis</name>
    <name type="common">Green alga</name>
    <dbReference type="NCBI Taxonomy" id="554065"/>
    <lineage>
        <taxon>Eukaryota</taxon>
        <taxon>Viridiplantae</taxon>
        <taxon>Chlorophyta</taxon>
        <taxon>core chlorophytes</taxon>
        <taxon>Trebouxiophyceae</taxon>
        <taxon>Chlorellales</taxon>
        <taxon>Chlorellaceae</taxon>
        <taxon>Chlorella clade</taxon>
        <taxon>Chlorella</taxon>
    </lineage>
</organism>
<dbReference type="AlphaFoldDB" id="E1ZCE9"/>
<keyword evidence="4 8" id="KW-0863">Zinc-finger</keyword>